<evidence type="ECO:0000313" key="1">
    <source>
        <dbReference type="EMBL" id="KFM99983.1"/>
    </source>
</evidence>
<gene>
    <name evidence="2" type="ORF">D0U04_17445</name>
    <name evidence="1" type="ORF">DJ93_2877</name>
</gene>
<comment type="caution">
    <text evidence="1">The sequence shown here is derived from an EMBL/GenBank/DDBJ whole genome shotgun (WGS) entry which is preliminary data.</text>
</comment>
<dbReference type="PATRIC" id="fig|1405.8.peg.2999"/>
<dbReference type="AlphaFoldDB" id="A0A090YMC5"/>
<evidence type="ECO:0000313" key="4">
    <source>
        <dbReference type="Proteomes" id="UP000264294"/>
    </source>
</evidence>
<dbReference type="EMBL" id="JMQC01000008">
    <property type="protein sequence ID" value="KFM99983.1"/>
    <property type="molecule type" value="Genomic_DNA"/>
</dbReference>
<dbReference type="Proteomes" id="UP000264294">
    <property type="component" value="Unassembled WGS sequence"/>
</dbReference>
<sequence length="122" mass="14350">MATHHIITMLEESLRTETEQTGSQLSKTLPNRILSQTETVHEVHNYRTIGEWYKNHFLFQQDDFLWAKYAYYDAYCEALQNQGHLTKRVRHILESLARKHGKQYIASVQNIKFPNDRAQGTA</sequence>
<accession>A0A090YMC5</accession>
<protein>
    <submittedName>
        <fullName evidence="1">Uncharacterized protein</fullName>
    </submittedName>
</protein>
<keyword evidence="4" id="KW-1185">Reference proteome</keyword>
<dbReference type="Proteomes" id="UP000029389">
    <property type="component" value="Unassembled WGS sequence"/>
</dbReference>
<organism evidence="1 3">
    <name type="scientific">Bacillus clarus</name>
    <dbReference type="NCBI Taxonomy" id="2338372"/>
    <lineage>
        <taxon>Bacteria</taxon>
        <taxon>Bacillati</taxon>
        <taxon>Bacillota</taxon>
        <taxon>Bacilli</taxon>
        <taxon>Bacillales</taxon>
        <taxon>Bacillaceae</taxon>
        <taxon>Bacillus</taxon>
        <taxon>Bacillus cereus group</taxon>
    </lineage>
</organism>
<evidence type="ECO:0000313" key="3">
    <source>
        <dbReference type="Proteomes" id="UP000029389"/>
    </source>
</evidence>
<dbReference type="EMBL" id="QVOD01000021">
    <property type="protein sequence ID" value="RFT65823.1"/>
    <property type="molecule type" value="Genomic_DNA"/>
</dbReference>
<evidence type="ECO:0000313" key="2">
    <source>
        <dbReference type="EMBL" id="RFT65823.1"/>
    </source>
</evidence>
<dbReference type="RefSeq" id="WP_042981591.1">
    <property type="nucleotide sequence ID" value="NZ_JMQC01000008.1"/>
</dbReference>
<reference evidence="1 3" key="1">
    <citation type="submission" date="2014-04" db="EMBL/GenBank/DDBJ databases">
        <authorList>
            <person name="Bishop-Lilly K.A."/>
            <person name="Broomall S.M."/>
            <person name="Chain P.S."/>
            <person name="Chertkov O."/>
            <person name="Coyne S.R."/>
            <person name="Daligault H.E."/>
            <person name="Davenport K.W."/>
            <person name="Erkkila T."/>
            <person name="Frey K.G."/>
            <person name="Gibbons H.S."/>
            <person name="Gu W."/>
            <person name="Jaissle J."/>
            <person name="Johnson S.L."/>
            <person name="Koroleva G.I."/>
            <person name="Ladner J.T."/>
            <person name="Lo C.-C."/>
            <person name="Minogue T.D."/>
            <person name="Munk C."/>
            <person name="Palacios G.F."/>
            <person name="Redden C.L."/>
            <person name="Rosenzweig C.N."/>
            <person name="Scholz M.B."/>
            <person name="Teshima H."/>
            <person name="Xu Y."/>
        </authorList>
    </citation>
    <scope>NUCLEOTIDE SEQUENCE [LARGE SCALE GENOMIC DNA]</scope>
    <source>
        <strain evidence="1 3">BHP</strain>
    </source>
</reference>
<name>A0A090YMC5_9BACI</name>
<proteinExistence type="predicted"/>
<reference evidence="2 4" key="2">
    <citation type="submission" date="2018-08" db="EMBL/GenBank/DDBJ databases">
        <title>Bacillus clarus sp. nov. strain PS00077A.</title>
        <authorList>
            <person name="Mendez Acevedo M."/>
            <person name="Carroll L."/>
            <person name="Mukherjee M."/>
            <person name="Wiedmann M."/>
            <person name="Kovac J."/>
        </authorList>
    </citation>
    <scope>NUCLEOTIDE SEQUENCE [LARGE SCALE GENOMIC DNA]</scope>
    <source>
        <strain evidence="2 4">PS00077A</strain>
    </source>
</reference>